<dbReference type="HOGENOM" id="CLU_183443_0_0_1"/>
<keyword evidence="4" id="KW-1185">Reference proteome</keyword>
<proteinExistence type="predicted"/>
<evidence type="ECO:0000313" key="4">
    <source>
        <dbReference type="Proteomes" id="UP000002051"/>
    </source>
</evidence>
<reference evidence="3" key="3">
    <citation type="submission" date="2015-04" db="UniProtKB">
        <authorList>
            <consortium name="EnsemblPlants"/>
        </authorList>
    </citation>
    <scope>IDENTIFICATION</scope>
    <source>
        <strain evidence="3">cv. Jemalong A17</strain>
    </source>
</reference>
<evidence type="ECO:0000313" key="1">
    <source>
        <dbReference type="EMBL" id="KEH30355.1"/>
    </source>
</evidence>
<dbReference type="EMBL" id="CM001220">
    <property type="protein sequence ID" value="KEH30355.1"/>
    <property type="molecule type" value="Genomic_DNA"/>
</dbReference>
<name>A0A072UX01_MEDTR</name>
<dbReference type="PANTHER" id="PTHR36346">
    <property type="entry name" value="EXPRESSED PROTEIN"/>
    <property type="match status" value="1"/>
</dbReference>
<dbReference type="Proteomes" id="UP000002051">
    <property type="component" value="Chromosome 4"/>
</dbReference>
<accession>A0A072UX01</accession>
<reference evidence="2" key="4">
    <citation type="journal article" date="2018" name="Nat. Plants">
        <title>Whole-genome landscape of Medicago truncatula symbiotic genes.</title>
        <authorList>
            <person name="Pecrix Y."/>
            <person name="Gamas P."/>
            <person name="Carrere S."/>
        </authorList>
    </citation>
    <scope>NUCLEOTIDE SEQUENCE</scope>
    <source>
        <tissue evidence="2">Leaves</tissue>
    </source>
</reference>
<reference evidence="1 4" key="2">
    <citation type="journal article" date="2014" name="BMC Genomics">
        <title>An improved genome release (version Mt4.0) for the model legume Medicago truncatula.</title>
        <authorList>
            <person name="Tang H."/>
            <person name="Krishnakumar V."/>
            <person name="Bidwell S."/>
            <person name="Rosen B."/>
            <person name="Chan A."/>
            <person name="Zhou S."/>
            <person name="Gentzbittel L."/>
            <person name="Childs K.L."/>
            <person name="Yandell M."/>
            <person name="Gundlach H."/>
            <person name="Mayer K.F."/>
            <person name="Schwartz D.C."/>
            <person name="Town C.D."/>
        </authorList>
    </citation>
    <scope>GENOME REANNOTATION</scope>
    <source>
        <strain evidence="1">A17</strain>
        <strain evidence="3 4">cv. Jemalong A17</strain>
    </source>
</reference>
<dbReference type="Gramene" id="rna23644">
    <property type="protein sequence ID" value="RHN61206.1"/>
    <property type="gene ID" value="gene23644"/>
</dbReference>
<organism evidence="1 4">
    <name type="scientific">Medicago truncatula</name>
    <name type="common">Barrel medic</name>
    <name type="synonym">Medicago tribuloides</name>
    <dbReference type="NCBI Taxonomy" id="3880"/>
    <lineage>
        <taxon>Eukaryota</taxon>
        <taxon>Viridiplantae</taxon>
        <taxon>Streptophyta</taxon>
        <taxon>Embryophyta</taxon>
        <taxon>Tracheophyta</taxon>
        <taxon>Spermatophyta</taxon>
        <taxon>Magnoliopsida</taxon>
        <taxon>eudicotyledons</taxon>
        <taxon>Gunneridae</taxon>
        <taxon>Pentapetalae</taxon>
        <taxon>rosids</taxon>
        <taxon>fabids</taxon>
        <taxon>Fabales</taxon>
        <taxon>Fabaceae</taxon>
        <taxon>Papilionoideae</taxon>
        <taxon>50 kb inversion clade</taxon>
        <taxon>NPAAA clade</taxon>
        <taxon>Hologalegina</taxon>
        <taxon>IRL clade</taxon>
        <taxon>Trifolieae</taxon>
        <taxon>Medicago</taxon>
    </lineage>
</organism>
<dbReference type="PANTHER" id="PTHR36346:SF2">
    <property type="entry name" value="EXPRESSED PROTEIN"/>
    <property type="match status" value="1"/>
</dbReference>
<evidence type="ECO:0000313" key="3">
    <source>
        <dbReference type="EnsemblPlants" id="KEH30355"/>
    </source>
</evidence>
<dbReference type="EMBL" id="PSQE01000004">
    <property type="protein sequence ID" value="RHN61206.1"/>
    <property type="molecule type" value="Genomic_DNA"/>
</dbReference>
<dbReference type="EnsemblPlants" id="KEH30355">
    <property type="protein sequence ID" value="KEH30355"/>
    <property type="gene ID" value="MTR_4g068453"/>
</dbReference>
<reference evidence="1 4" key="1">
    <citation type="journal article" date="2011" name="Nature">
        <title>The Medicago genome provides insight into the evolution of rhizobial symbioses.</title>
        <authorList>
            <person name="Young N.D."/>
            <person name="Debelle F."/>
            <person name="Oldroyd G.E."/>
            <person name="Geurts R."/>
            <person name="Cannon S.B."/>
            <person name="Udvardi M.K."/>
            <person name="Benedito V.A."/>
            <person name="Mayer K.F."/>
            <person name="Gouzy J."/>
            <person name="Schoof H."/>
            <person name="Van de Peer Y."/>
            <person name="Proost S."/>
            <person name="Cook D.R."/>
            <person name="Meyers B.C."/>
            <person name="Spannagl M."/>
            <person name="Cheung F."/>
            <person name="De Mita S."/>
            <person name="Krishnakumar V."/>
            <person name="Gundlach H."/>
            <person name="Zhou S."/>
            <person name="Mudge J."/>
            <person name="Bharti A.K."/>
            <person name="Murray J.D."/>
            <person name="Naoumkina M.A."/>
            <person name="Rosen B."/>
            <person name="Silverstein K.A."/>
            <person name="Tang H."/>
            <person name="Rombauts S."/>
            <person name="Zhao P.X."/>
            <person name="Zhou P."/>
            <person name="Barbe V."/>
            <person name="Bardou P."/>
            <person name="Bechner M."/>
            <person name="Bellec A."/>
            <person name="Berger A."/>
            <person name="Berges H."/>
            <person name="Bidwell S."/>
            <person name="Bisseling T."/>
            <person name="Choisne N."/>
            <person name="Couloux A."/>
            <person name="Denny R."/>
            <person name="Deshpande S."/>
            <person name="Dai X."/>
            <person name="Doyle J.J."/>
            <person name="Dudez A.M."/>
            <person name="Farmer A.D."/>
            <person name="Fouteau S."/>
            <person name="Franken C."/>
            <person name="Gibelin C."/>
            <person name="Gish J."/>
            <person name="Goldstein S."/>
            <person name="Gonzalez A.J."/>
            <person name="Green P.J."/>
            <person name="Hallab A."/>
            <person name="Hartog M."/>
            <person name="Hua A."/>
            <person name="Humphray S.J."/>
            <person name="Jeong D.H."/>
            <person name="Jing Y."/>
            <person name="Jocker A."/>
            <person name="Kenton S.M."/>
            <person name="Kim D.J."/>
            <person name="Klee K."/>
            <person name="Lai H."/>
            <person name="Lang C."/>
            <person name="Lin S."/>
            <person name="Macmil S.L."/>
            <person name="Magdelenat G."/>
            <person name="Matthews L."/>
            <person name="McCorrison J."/>
            <person name="Monaghan E.L."/>
            <person name="Mun J.H."/>
            <person name="Najar F.Z."/>
            <person name="Nicholson C."/>
            <person name="Noirot C."/>
            <person name="O'Bleness M."/>
            <person name="Paule C.R."/>
            <person name="Poulain J."/>
            <person name="Prion F."/>
            <person name="Qin B."/>
            <person name="Qu C."/>
            <person name="Retzel E.F."/>
            <person name="Riddle C."/>
            <person name="Sallet E."/>
            <person name="Samain S."/>
            <person name="Samson N."/>
            <person name="Sanders I."/>
            <person name="Saurat O."/>
            <person name="Scarpelli C."/>
            <person name="Schiex T."/>
            <person name="Segurens B."/>
            <person name="Severin A.J."/>
            <person name="Sherrier D.J."/>
            <person name="Shi R."/>
            <person name="Sims S."/>
            <person name="Singer S.R."/>
            <person name="Sinharoy S."/>
            <person name="Sterck L."/>
            <person name="Viollet A."/>
            <person name="Wang B.B."/>
            <person name="Wang K."/>
            <person name="Wang M."/>
            <person name="Wang X."/>
            <person name="Warfsmann J."/>
            <person name="Weissenbach J."/>
            <person name="White D.D."/>
            <person name="White J.D."/>
            <person name="Wiley G.B."/>
            <person name="Wincker P."/>
            <person name="Xing Y."/>
            <person name="Yang L."/>
            <person name="Yao Z."/>
            <person name="Ying F."/>
            <person name="Zhai J."/>
            <person name="Zhou L."/>
            <person name="Zuber A."/>
            <person name="Denarie J."/>
            <person name="Dixon R.A."/>
            <person name="May G.D."/>
            <person name="Schwartz D.C."/>
            <person name="Rogers J."/>
            <person name="Quetier F."/>
            <person name="Town C.D."/>
            <person name="Roe B.A."/>
        </authorList>
    </citation>
    <scope>NUCLEOTIDE SEQUENCE [LARGE SCALE GENOMIC DNA]</scope>
    <source>
        <strain evidence="1">A17</strain>
        <strain evidence="3 4">cv. Jemalong A17</strain>
    </source>
</reference>
<gene>
    <name evidence="1" type="ordered locus">MTR_4g068453</name>
    <name evidence="2" type="ORF">MtrunA17_Chr4g0034091</name>
</gene>
<evidence type="ECO:0000313" key="2">
    <source>
        <dbReference type="EMBL" id="RHN61206.1"/>
    </source>
</evidence>
<sequence>MGAIVEAWVGKLSKLREKVLPISSNPLFSKSKQAIDQNNKDNVGVPLRDTSASHSMSEKTVFLLMDRFVPW</sequence>
<dbReference type="Proteomes" id="UP000265566">
    <property type="component" value="Chromosome 4"/>
</dbReference>
<protein>
    <submittedName>
        <fullName evidence="1 3">Uncharacterized protein</fullName>
    </submittedName>
</protein>
<dbReference type="AlphaFoldDB" id="A0A072UX01"/>